<feature type="region of interest" description="Disordered" evidence="1">
    <location>
        <begin position="118"/>
        <end position="162"/>
    </location>
</feature>
<keyword evidence="2" id="KW-1133">Transmembrane helix</keyword>
<dbReference type="OrthoDB" id="7876085at2"/>
<organism evidence="3 4">
    <name type="scientific">Lutimaribacter pacificus</name>
    <dbReference type="NCBI Taxonomy" id="391948"/>
    <lineage>
        <taxon>Bacteria</taxon>
        <taxon>Pseudomonadati</taxon>
        <taxon>Pseudomonadota</taxon>
        <taxon>Alphaproteobacteria</taxon>
        <taxon>Rhodobacterales</taxon>
        <taxon>Roseobacteraceae</taxon>
        <taxon>Lutimaribacter</taxon>
    </lineage>
</organism>
<dbReference type="Proteomes" id="UP000324252">
    <property type="component" value="Unassembled WGS sequence"/>
</dbReference>
<keyword evidence="4" id="KW-1185">Reference proteome</keyword>
<dbReference type="RefSeq" id="WP_149788643.1">
    <property type="nucleotide sequence ID" value="NZ_FNIO01000005.1"/>
</dbReference>
<gene>
    <name evidence="3" type="ORF">SAMN05444142_103511</name>
</gene>
<accession>A0A1H0IVG5</accession>
<name>A0A1H0IVG5_9RHOB</name>
<dbReference type="EMBL" id="FQZZ01000003">
    <property type="protein sequence ID" value="SHK17112.1"/>
    <property type="molecule type" value="Genomic_DNA"/>
</dbReference>
<sequence length="341" mass="35667">MSLDVRADPKRPNGGYAEIVADPAKLPEGEATVTIFDAFSERYLGEGGWQTERASFGPYPVAHEDGKARLVIGPEIVNEIEEYAVLEMTVGELSGEVNWPDDVFPLPGAARLGGLHVARSEPKPASPNLVQTVTPATPAPDPEPEPEPTPEPAPVADPPAGAAGRSRTPLFIGLAVLVLAALAASWFFLMGPTDTVEEPAPVAAAPEPAPAPEPQNPCAADAFAALASAPFAERSALMLRCAGQIDADTAFTIIEDGAVSGDADALALMAELYDPEVNSSPVEEQIGISLNGGLTLAADYYARARAAGNTAVTQRLTEICDTLRAQSDTEARNAVEEFCTR</sequence>
<reference evidence="3 4" key="1">
    <citation type="submission" date="2016-11" db="EMBL/GenBank/DDBJ databases">
        <authorList>
            <person name="Varghese N."/>
            <person name="Submissions S."/>
        </authorList>
    </citation>
    <scope>NUCLEOTIDE SEQUENCE [LARGE SCALE GENOMIC DNA]</scope>
    <source>
        <strain evidence="3 4">DSM 29620</strain>
    </source>
</reference>
<feature type="transmembrane region" description="Helical" evidence="2">
    <location>
        <begin position="170"/>
        <end position="189"/>
    </location>
</feature>
<evidence type="ECO:0000256" key="1">
    <source>
        <dbReference type="SAM" id="MobiDB-lite"/>
    </source>
</evidence>
<evidence type="ECO:0000256" key="2">
    <source>
        <dbReference type="SAM" id="Phobius"/>
    </source>
</evidence>
<dbReference type="AlphaFoldDB" id="A0A1H0IVG5"/>
<proteinExistence type="predicted"/>
<evidence type="ECO:0000313" key="4">
    <source>
        <dbReference type="Proteomes" id="UP000324252"/>
    </source>
</evidence>
<protein>
    <submittedName>
        <fullName evidence="3">Uncharacterized protein</fullName>
    </submittedName>
</protein>
<keyword evidence="2" id="KW-0472">Membrane</keyword>
<evidence type="ECO:0000313" key="3">
    <source>
        <dbReference type="EMBL" id="SHK17112.1"/>
    </source>
</evidence>
<keyword evidence="2" id="KW-0812">Transmembrane</keyword>